<dbReference type="InterPro" id="IPR008929">
    <property type="entry name" value="Chondroitin_lyas"/>
</dbReference>
<comment type="caution">
    <text evidence="5">The sequence shown here is derived from an EMBL/GenBank/DDBJ whole genome shotgun (WGS) entry which is preliminary data.</text>
</comment>
<dbReference type="AlphaFoldDB" id="A0A8H7Q0F1"/>
<keyword evidence="6" id="KW-1185">Reference proteome</keyword>
<reference evidence="5" key="1">
    <citation type="submission" date="2020-12" db="EMBL/GenBank/DDBJ databases">
        <title>Metabolic potential, ecology and presence of endohyphal bacteria is reflected in genomic diversity of Mucoromycotina.</title>
        <authorList>
            <person name="Muszewska A."/>
            <person name="Okrasinska A."/>
            <person name="Steczkiewicz K."/>
            <person name="Drgas O."/>
            <person name="Orlowska M."/>
            <person name="Perlinska-Lenart U."/>
            <person name="Aleksandrzak-Piekarczyk T."/>
            <person name="Szatraj K."/>
            <person name="Zielenkiewicz U."/>
            <person name="Pilsyk S."/>
            <person name="Malc E."/>
            <person name="Mieczkowski P."/>
            <person name="Kruszewska J.S."/>
            <person name="Biernat P."/>
            <person name="Pawlowska J."/>
        </authorList>
    </citation>
    <scope>NUCLEOTIDE SEQUENCE</scope>
    <source>
        <strain evidence="5">WA0000067209</strain>
    </source>
</reference>
<organism evidence="5 6">
    <name type="scientific">Mortierella isabellina</name>
    <name type="common">Filamentous fungus</name>
    <name type="synonym">Umbelopsis isabellina</name>
    <dbReference type="NCBI Taxonomy" id="91625"/>
    <lineage>
        <taxon>Eukaryota</taxon>
        <taxon>Fungi</taxon>
        <taxon>Fungi incertae sedis</taxon>
        <taxon>Mucoromycota</taxon>
        <taxon>Mucoromycotina</taxon>
        <taxon>Umbelopsidomycetes</taxon>
        <taxon>Umbelopsidales</taxon>
        <taxon>Umbelopsidaceae</taxon>
        <taxon>Umbelopsis</taxon>
    </lineage>
</organism>
<evidence type="ECO:0000313" key="5">
    <source>
        <dbReference type="EMBL" id="KAG2183506.1"/>
    </source>
</evidence>
<proteinExistence type="predicted"/>
<protein>
    <recommendedName>
        <fullName evidence="4">Alginate lyase domain-containing protein</fullName>
    </recommendedName>
</protein>
<dbReference type="OrthoDB" id="63533at2759"/>
<gene>
    <name evidence="5" type="ORF">INT43_006512</name>
</gene>
<feature type="chain" id="PRO_5034076851" description="Alginate lyase domain-containing protein" evidence="3">
    <location>
        <begin position="18"/>
        <end position="427"/>
    </location>
</feature>
<keyword evidence="1 3" id="KW-0732">Signal</keyword>
<feature type="domain" description="Alginate lyase" evidence="4">
    <location>
        <begin position="28"/>
        <end position="303"/>
    </location>
</feature>
<dbReference type="Proteomes" id="UP000654370">
    <property type="component" value="Unassembled WGS sequence"/>
</dbReference>
<keyword evidence="2" id="KW-0456">Lyase</keyword>
<dbReference type="GO" id="GO:0016829">
    <property type="term" value="F:lyase activity"/>
    <property type="evidence" value="ECO:0007669"/>
    <property type="project" value="UniProtKB-KW"/>
</dbReference>
<dbReference type="SUPFAM" id="SSF48230">
    <property type="entry name" value="Chondroitin AC/alginate lyase"/>
    <property type="match status" value="1"/>
</dbReference>
<dbReference type="EMBL" id="JAEPQZ010000003">
    <property type="protein sequence ID" value="KAG2183506.1"/>
    <property type="molecule type" value="Genomic_DNA"/>
</dbReference>
<dbReference type="InterPro" id="IPR008397">
    <property type="entry name" value="Alginate_lyase_dom"/>
</dbReference>
<evidence type="ECO:0000256" key="2">
    <source>
        <dbReference type="ARBA" id="ARBA00023239"/>
    </source>
</evidence>
<name>A0A8H7Q0F1_MORIS</name>
<dbReference type="GO" id="GO:0042597">
    <property type="term" value="C:periplasmic space"/>
    <property type="evidence" value="ECO:0007669"/>
    <property type="project" value="InterPro"/>
</dbReference>
<evidence type="ECO:0000256" key="3">
    <source>
        <dbReference type="SAM" id="SignalP"/>
    </source>
</evidence>
<accession>A0A8H7Q0F1</accession>
<dbReference type="Gene3D" id="1.50.10.100">
    <property type="entry name" value="Chondroitin AC/alginate lyase"/>
    <property type="match status" value="1"/>
</dbReference>
<sequence length="427" mass="47942">MIALPMCLTLAFLLGQAQVHIVAITFKTLIPPSGDKHDYYSFASYWWPACPDGVKVSDPKHECPYVTKDGKVNPDVSELDDHRQLQNMAKDTLTLALAWQLLDIDRYAERASKILRDWFINPDTRMNPNGRYAQTVRGKGEWLGRGPGLIDLRFLLQAANAASILQQSQAWTEQDHNALVQWFSDLSAWYTTSEQGKHVIRMKNNVKTWYDAQLAGFYAFTGKTTMAKDVIQTYIDVDYSRQIDKDGGQSLELQRTHQFHFSNFNLEALIYLAKVGDEVGIDVWHTPNQHGANIKTAVEFLLSKKLKTNAREELQRHVAVGQAKYGKDTFLNQALMVASLGHTQGAGITELANDATAPPINGTNAWPTAKRPTNPAAEETLLQQIKTSKQLEKHKHKLSNLFPLSTADTISPIWTLLCFSIGIVAFM</sequence>
<evidence type="ECO:0000256" key="1">
    <source>
        <dbReference type="ARBA" id="ARBA00022729"/>
    </source>
</evidence>
<feature type="signal peptide" evidence="3">
    <location>
        <begin position="1"/>
        <end position="17"/>
    </location>
</feature>
<evidence type="ECO:0000313" key="6">
    <source>
        <dbReference type="Proteomes" id="UP000654370"/>
    </source>
</evidence>
<evidence type="ECO:0000259" key="4">
    <source>
        <dbReference type="Pfam" id="PF05426"/>
    </source>
</evidence>
<dbReference type="Pfam" id="PF05426">
    <property type="entry name" value="Alginate_lyase"/>
    <property type="match status" value="1"/>
</dbReference>